<evidence type="ECO:0000313" key="7">
    <source>
        <dbReference type="EMBL" id="CRF52191.1"/>
    </source>
</evidence>
<evidence type="ECO:0000313" key="8">
    <source>
        <dbReference type="Proteomes" id="UP000038622"/>
    </source>
</evidence>
<dbReference type="PANTHER" id="PTHR30303:SF0">
    <property type="entry name" value="CARBAMOYL DEHYDRATASE HYPE"/>
    <property type="match status" value="1"/>
</dbReference>
<dbReference type="EMBL" id="CDMH01000057">
    <property type="protein sequence ID" value="CRF43108.1"/>
    <property type="molecule type" value="Genomic_DNA"/>
</dbReference>
<evidence type="ECO:0000313" key="9">
    <source>
        <dbReference type="Proteomes" id="UP000041394"/>
    </source>
</evidence>
<dbReference type="InterPro" id="IPR011854">
    <property type="entry name" value="HypE"/>
</dbReference>
<dbReference type="SUPFAM" id="SSF56042">
    <property type="entry name" value="PurM C-terminal domain-like"/>
    <property type="match status" value="1"/>
</dbReference>
<dbReference type="PANTHER" id="PTHR30303">
    <property type="entry name" value="HYDROGENASE ISOENZYMES FORMATION PROTEIN HYPE"/>
    <property type="match status" value="1"/>
</dbReference>
<dbReference type="Proteomes" id="UP000043437">
    <property type="component" value="Unassembled WGS sequence"/>
</dbReference>
<dbReference type="InterPro" id="IPR036676">
    <property type="entry name" value="PurM-like_C_sf"/>
</dbReference>
<dbReference type="SUPFAM" id="SSF55326">
    <property type="entry name" value="PurM N-terminal domain-like"/>
    <property type="match status" value="1"/>
</dbReference>
<dbReference type="EMBL" id="CDML01000011">
    <property type="protein sequence ID" value="CRF40715.1"/>
    <property type="molecule type" value="Genomic_DNA"/>
</dbReference>
<proteinExistence type="inferred from homology"/>
<reference evidence="8" key="3">
    <citation type="submission" date="2014-12" db="EMBL/GenBank/DDBJ databases">
        <authorList>
            <person name="Smet A."/>
        </authorList>
    </citation>
    <scope>NUCLEOTIDE SEQUENCE [LARGE SCALE GENOMIC DNA]</scope>
</reference>
<dbReference type="OrthoDB" id="9801934at2"/>
<evidence type="ECO:0000259" key="2">
    <source>
        <dbReference type="Pfam" id="PF00586"/>
    </source>
</evidence>
<evidence type="ECO:0000256" key="1">
    <source>
        <dbReference type="ARBA" id="ARBA00006243"/>
    </source>
</evidence>
<dbReference type="STRING" id="1578720.HAL011_04770"/>
<dbReference type="Proteomes" id="UP000041394">
    <property type="component" value="Unassembled WGS sequence"/>
</dbReference>
<dbReference type="Proteomes" id="UP000038622">
    <property type="component" value="Unassembled WGS sequence"/>
</dbReference>
<dbReference type="Pfam" id="PF02769">
    <property type="entry name" value="AIRS_C"/>
    <property type="match status" value="1"/>
</dbReference>
<dbReference type="EMBL" id="CDMN01000034">
    <property type="protein sequence ID" value="CRF44337.1"/>
    <property type="molecule type" value="Genomic_DNA"/>
</dbReference>
<dbReference type="PIRSF" id="PIRSF005644">
    <property type="entry name" value="Hdrgns_mtr_HypE"/>
    <property type="match status" value="1"/>
</dbReference>
<dbReference type="InterPro" id="IPR010918">
    <property type="entry name" value="PurM-like_C_dom"/>
</dbReference>
<dbReference type="Gene3D" id="3.90.650.10">
    <property type="entry name" value="PurM-like C-terminal domain"/>
    <property type="match status" value="1"/>
</dbReference>
<evidence type="ECO:0000313" key="4">
    <source>
        <dbReference type="EMBL" id="CRF40715.1"/>
    </source>
</evidence>
<dbReference type="Gene3D" id="3.30.1330.10">
    <property type="entry name" value="PurM-like, N-terminal domain"/>
    <property type="match status" value="1"/>
</dbReference>
<name>A0A0K2XYK9_9HELI</name>
<dbReference type="Pfam" id="PF00586">
    <property type="entry name" value="AIRS"/>
    <property type="match status" value="1"/>
</dbReference>
<dbReference type="GO" id="GO:0051604">
    <property type="term" value="P:protein maturation"/>
    <property type="evidence" value="ECO:0007669"/>
    <property type="project" value="TreeGrafter"/>
</dbReference>
<reference evidence="9 10" key="2">
    <citation type="submission" date="2014-12" db="EMBL/GenBank/DDBJ databases">
        <authorList>
            <person name="Jaenicke S."/>
        </authorList>
    </citation>
    <scope>NUCLEOTIDE SEQUENCE [LARGE SCALE GENOMIC DNA]</scope>
</reference>
<dbReference type="RefSeq" id="WP_053941687.1">
    <property type="nucleotide sequence ID" value="NZ_CDMG01000002.1"/>
</dbReference>
<dbReference type="AlphaFoldDB" id="A0A0K2XYK9"/>
<dbReference type="EMBL" id="CDMG01000002">
    <property type="protein sequence ID" value="CRF52191.1"/>
    <property type="molecule type" value="Genomic_DNA"/>
</dbReference>
<evidence type="ECO:0000313" key="5">
    <source>
        <dbReference type="EMBL" id="CRF43108.1"/>
    </source>
</evidence>
<dbReference type="GeneID" id="82131345"/>
<dbReference type="NCBIfam" id="TIGR02124">
    <property type="entry name" value="hypE"/>
    <property type="match status" value="1"/>
</dbReference>
<comment type="similarity">
    <text evidence="1">Belongs to the HypE family.</text>
</comment>
<keyword evidence="8" id="KW-1185">Reference proteome</keyword>
<reference evidence="7" key="1">
    <citation type="submission" date="2014-12" db="EMBL/GenBank/DDBJ databases">
        <title>Whole genome sequences of four Staphylococcus schleiferi canine isolates.</title>
        <authorList>
            <person name="Misic A.M."/>
            <person name="Cain C."/>
            <person name="Morris D.O."/>
            <person name="Rankin S."/>
            <person name="Beiting D."/>
        </authorList>
    </citation>
    <scope>NUCLEOTIDE SEQUENCE</scope>
    <source>
        <strain evidence="4">ASB11</strain>
        <strain evidence="5">ASB13</strain>
        <strain evidence="7">ASB7</strain>
        <strain evidence="6">ASB9</strain>
    </source>
</reference>
<evidence type="ECO:0000259" key="3">
    <source>
        <dbReference type="Pfam" id="PF02769"/>
    </source>
</evidence>
<evidence type="ECO:0000313" key="6">
    <source>
        <dbReference type="EMBL" id="CRF44337.1"/>
    </source>
</evidence>
<accession>A0A0K2XYK9</accession>
<dbReference type="InterPro" id="IPR036921">
    <property type="entry name" value="PurM-like_N_sf"/>
</dbReference>
<protein>
    <submittedName>
        <fullName evidence="7">[NiFe] hydrogenase metallocenter assembly protein HypE</fullName>
    </submittedName>
</protein>
<feature type="domain" description="PurM-like C-terminal" evidence="3">
    <location>
        <begin position="158"/>
        <end position="307"/>
    </location>
</feature>
<dbReference type="InterPro" id="IPR016188">
    <property type="entry name" value="PurM-like_N"/>
</dbReference>
<evidence type="ECO:0000313" key="10">
    <source>
        <dbReference type="Proteomes" id="UP000043437"/>
    </source>
</evidence>
<feature type="domain" description="PurM-like N-terminal" evidence="2">
    <location>
        <begin position="35"/>
        <end position="147"/>
    </location>
</feature>
<gene>
    <name evidence="4" type="ORF">HAL011_04770</name>
    <name evidence="5" type="ORF">HAL013_13320</name>
    <name evidence="7" type="ORF">HAL07_03170</name>
    <name evidence="6" type="ORF">HAL09_09130</name>
</gene>
<dbReference type="CDD" id="cd02197">
    <property type="entry name" value="HypE"/>
    <property type="match status" value="1"/>
</dbReference>
<sequence>MQIVSLSCGNGGKEGQALIEKVFKPYLQDFLVAEGEDSGVFRAGGEWAMSTDSFVIDPIVFKGGDIGKLCVCGSANDVCMGGAHPKYLSVGFILEEGLEVTLLQQILSSIKEQLNLGGLKLLSLDTKVVPKGCVDKIFINTTALGSVLYPNLSAKNLKEGQAIIVSGPIGTHGAMIFSQRAEIQLDTPLASDCQQLFPLLESVFQSDYKLHALRDATRGGLASVLHEWAQSSSVGIEVKEDQIPILEGVRGVCEILGLEPYVLANEGVCVLSVKASDAPRVCALMQESGAKKACAIGQVVAGGGVFLKTPWGSKRPLDILEGELLPRIC</sequence>
<organism evidence="7 10">
    <name type="scientific">Helicobacter ailurogastricus</name>
    <dbReference type="NCBI Taxonomy" id="1578720"/>
    <lineage>
        <taxon>Bacteria</taxon>
        <taxon>Pseudomonadati</taxon>
        <taxon>Campylobacterota</taxon>
        <taxon>Epsilonproteobacteria</taxon>
        <taxon>Campylobacterales</taxon>
        <taxon>Helicobacteraceae</taxon>
        <taxon>Helicobacter</taxon>
    </lineage>
</organism>
<dbReference type="Proteomes" id="UP000045175">
    <property type="component" value="Unassembled WGS sequence"/>
</dbReference>